<evidence type="ECO:0000259" key="2">
    <source>
        <dbReference type="PROSITE" id="PS50222"/>
    </source>
</evidence>
<organism evidence="3 4">
    <name type="scientific">Tritrichomonas musculus</name>
    <dbReference type="NCBI Taxonomy" id="1915356"/>
    <lineage>
        <taxon>Eukaryota</taxon>
        <taxon>Metamonada</taxon>
        <taxon>Parabasalia</taxon>
        <taxon>Tritrichomonadida</taxon>
        <taxon>Tritrichomonadidae</taxon>
        <taxon>Tritrichomonas</taxon>
    </lineage>
</organism>
<keyword evidence="1" id="KW-0106">Calcium</keyword>
<protein>
    <submittedName>
        <fullName evidence="3">Rhomboid- protein 3</fullName>
    </submittedName>
</protein>
<evidence type="ECO:0000256" key="1">
    <source>
        <dbReference type="ARBA" id="ARBA00022837"/>
    </source>
</evidence>
<dbReference type="InterPro" id="IPR011992">
    <property type="entry name" value="EF-hand-dom_pair"/>
</dbReference>
<dbReference type="SMART" id="SM00054">
    <property type="entry name" value="EFh"/>
    <property type="match status" value="2"/>
</dbReference>
<keyword evidence="4" id="KW-1185">Reference proteome</keyword>
<name>A0ABR2HDA4_9EUKA</name>
<reference evidence="3 4" key="1">
    <citation type="submission" date="2024-04" db="EMBL/GenBank/DDBJ databases">
        <title>Tritrichomonas musculus Genome.</title>
        <authorList>
            <person name="Alves-Ferreira E."/>
            <person name="Grigg M."/>
            <person name="Lorenzi H."/>
            <person name="Galac M."/>
        </authorList>
    </citation>
    <scope>NUCLEOTIDE SEQUENCE [LARGE SCALE GENOMIC DNA]</scope>
    <source>
        <strain evidence="3 4">EAF2021</strain>
    </source>
</reference>
<evidence type="ECO:0000313" key="3">
    <source>
        <dbReference type="EMBL" id="KAK8845025.1"/>
    </source>
</evidence>
<proteinExistence type="predicted"/>
<comment type="caution">
    <text evidence="3">The sequence shown here is derived from an EMBL/GenBank/DDBJ whole genome shotgun (WGS) entry which is preliminary data.</text>
</comment>
<dbReference type="PROSITE" id="PS00018">
    <property type="entry name" value="EF_HAND_1"/>
    <property type="match status" value="2"/>
</dbReference>
<dbReference type="Pfam" id="PF13833">
    <property type="entry name" value="EF-hand_8"/>
    <property type="match status" value="1"/>
</dbReference>
<dbReference type="Gene3D" id="1.10.238.10">
    <property type="entry name" value="EF-hand"/>
    <property type="match status" value="2"/>
</dbReference>
<dbReference type="PROSITE" id="PS50222">
    <property type="entry name" value="EF_HAND_2"/>
    <property type="match status" value="2"/>
</dbReference>
<feature type="domain" description="EF-hand" evidence="2">
    <location>
        <begin position="7"/>
        <end position="42"/>
    </location>
</feature>
<dbReference type="Proteomes" id="UP001470230">
    <property type="component" value="Unassembled WGS sequence"/>
</dbReference>
<dbReference type="InterPro" id="IPR002048">
    <property type="entry name" value="EF_hand_dom"/>
</dbReference>
<feature type="domain" description="EF-hand" evidence="2">
    <location>
        <begin position="86"/>
        <end position="121"/>
    </location>
</feature>
<gene>
    <name evidence="3" type="ORF">M9Y10_021201</name>
</gene>
<dbReference type="SUPFAM" id="SSF47473">
    <property type="entry name" value="EF-hand"/>
    <property type="match status" value="1"/>
</dbReference>
<sequence length="179" mass="20694">MDEISSEQIDQLMLVFQKFDQSNDGCLDEDELRNLLSDFEIDGNFAPVMLRIFSRANRSAEEQINELDGISFDNFLSFFVIMLSGNKKEFINLIFSAIDCDRDGKVGVNELIEFSRLIGDNLSIDEAKAMIADCLEKQKSEHAIVYNDSLNEENFSKFKINENSENRQFDFDQLWIRCT</sequence>
<dbReference type="InterPro" id="IPR018247">
    <property type="entry name" value="EF_Hand_1_Ca_BS"/>
</dbReference>
<accession>A0ABR2HDA4</accession>
<evidence type="ECO:0000313" key="4">
    <source>
        <dbReference type="Proteomes" id="UP001470230"/>
    </source>
</evidence>
<dbReference type="EMBL" id="JAPFFF010000031">
    <property type="protein sequence ID" value="KAK8845025.1"/>
    <property type="molecule type" value="Genomic_DNA"/>
</dbReference>
<dbReference type="Pfam" id="PF13405">
    <property type="entry name" value="EF-hand_6"/>
    <property type="match status" value="1"/>
</dbReference>